<proteinExistence type="predicted"/>
<name>W7A506_9APIC</name>
<evidence type="ECO:0000313" key="3">
    <source>
        <dbReference type="Proteomes" id="UP000030640"/>
    </source>
</evidence>
<gene>
    <name evidence="2" type="ORF">C922_05426</name>
</gene>
<organism evidence="2 3">
    <name type="scientific">Plasmodium inui San Antonio 1</name>
    <dbReference type="NCBI Taxonomy" id="1237626"/>
    <lineage>
        <taxon>Eukaryota</taxon>
        <taxon>Sar</taxon>
        <taxon>Alveolata</taxon>
        <taxon>Apicomplexa</taxon>
        <taxon>Aconoidasida</taxon>
        <taxon>Haemosporida</taxon>
        <taxon>Plasmodiidae</taxon>
        <taxon>Plasmodium</taxon>
        <taxon>Plasmodium (Plasmodium)</taxon>
    </lineage>
</organism>
<dbReference type="GeneID" id="20040700"/>
<evidence type="ECO:0000256" key="1">
    <source>
        <dbReference type="SAM" id="MobiDB-lite"/>
    </source>
</evidence>
<dbReference type="EMBL" id="KI965530">
    <property type="protein sequence ID" value="EUD64189.1"/>
    <property type="molecule type" value="Genomic_DNA"/>
</dbReference>
<sequence length="84" mass="10470">MDPEWHLHDEVNSRNIFTIIEAKEHLQKDETRKHREHTSRRKGFDRENQTPKDIFRMPRRRYIIVKKITHRKISSRYRERSTSD</sequence>
<feature type="region of interest" description="Disordered" evidence="1">
    <location>
        <begin position="27"/>
        <end position="58"/>
    </location>
</feature>
<feature type="compositionally biased region" description="Basic and acidic residues" evidence="1">
    <location>
        <begin position="42"/>
        <end position="56"/>
    </location>
</feature>
<dbReference type="VEuPathDB" id="PlasmoDB:C922_05426"/>
<evidence type="ECO:0000313" key="2">
    <source>
        <dbReference type="EMBL" id="EUD64189.1"/>
    </source>
</evidence>
<reference evidence="2 3" key="1">
    <citation type="submission" date="2013-02" db="EMBL/GenBank/DDBJ databases">
        <title>The Genome Sequence of Plasmodium inui San Antonio 1.</title>
        <authorList>
            <consortium name="The Broad Institute Genome Sequencing Platform"/>
            <consortium name="The Broad Institute Genome Sequencing Center for Infectious Disease"/>
            <person name="Neafsey D."/>
            <person name="Cheeseman I."/>
            <person name="Volkman S."/>
            <person name="Adams J."/>
            <person name="Walker B."/>
            <person name="Young S.K."/>
            <person name="Zeng Q."/>
            <person name="Gargeya S."/>
            <person name="Fitzgerald M."/>
            <person name="Haas B."/>
            <person name="Abouelleil A."/>
            <person name="Alvarado L."/>
            <person name="Arachchi H.M."/>
            <person name="Berlin A.M."/>
            <person name="Chapman S.B."/>
            <person name="Dewar J."/>
            <person name="Goldberg J."/>
            <person name="Griggs A."/>
            <person name="Gujja S."/>
            <person name="Hansen M."/>
            <person name="Howarth C."/>
            <person name="Imamovic A."/>
            <person name="Larimer J."/>
            <person name="McCowan C."/>
            <person name="Murphy C."/>
            <person name="Neiman D."/>
            <person name="Pearson M."/>
            <person name="Priest M."/>
            <person name="Roberts A."/>
            <person name="Saif S."/>
            <person name="Shea T."/>
            <person name="Sisk P."/>
            <person name="Sykes S."/>
            <person name="Wortman J."/>
            <person name="Nusbaum C."/>
            <person name="Birren B."/>
        </authorList>
    </citation>
    <scope>NUCLEOTIDE SEQUENCE [LARGE SCALE GENOMIC DNA]</scope>
    <source>
        <strain evidence="2 3">San Antonio 1</strain>
    </source>
</reference>
<dbReference type="AlphaFoldDB" id="W7A506"/>
<protein>
    <submittedName>
        <fullName evidence="2">Uncharacterized protein</fullName>
    </submittedName>
</protein>
<dbReference type="Proteomes" id="UP000030640">
    <property type="component" value="Unassembled WGS sequence"/>
</dbReference>
<dbReference type="RefSeq" id="XP_008819219.1">
    <property type="nucleotide sequence ID" value="XM_008820997.1"/>
</dbReference>
<accession>W7A506</accession>
<keyword evidence="3" id="KW-1185">Reference proteome</keyword>